<keyword evidence="11" id="KW-1185">Reference proteome</keyword>
<evidence type="ECO:0000256" key="2">
    <source>
        <dbReference type="ARBA" id="ARBA00022603"/>
    </source>
</evidence>
<evidence type="ECO:0000256" key="3">
    <source>
        <dbReference type="ARBA" id="ARBA00022628"/>
    </source>
</evidence>
<sequence>MIIIGEKINGTRKAVAAAIKKRDSSFIQDLALSQVRGGAHFLDVNAGTHPDSEPDDITWLVNTVQEVTDTNLCIDSANPKALLAGITAAKKLPMINSLSGEKARIQGVLPLASQYGTDLVVLALDDNGIPKTAEDRLEIVRRLVGLCVENGLTEAQLYVDPLVTTIATDNQSGIVAFETIRRIKQEFPNIHLTCGLSNISFGQPSRGIINQAFAALAIGAGLDSAIVDPNDRELRNIIYSAEMVLGQDPDCMNFNQAFREGHIGSSKGVSGSYKETISRALQGLITTLQQAGVIDSTIISASDQEKQASKAETVAEESEGNVLEDIVESLVGMKKDRVKTLTEQALSSGTDPMLILDASRRAMTEVGRLFETEEYFVPELILAGRMLKEISDAVKPYLSDGTSEGPKKGRVIIGTVAGDIHDIGKDIVVTMLDINGYEVLDLGVDVPNERFVEAARDFKPDVIGLSGFLTLAYDPMKDTIAAIREENIREIKFMIGGGQIDDHIREYTQADAYGNDAMDAVRLCEQWINGAGK</sequence>
<evidence type="ECO:0000256" key="4">
    <source>
        <dbReference type="ARBA" id="ARBA00022679"/>
    </source>
</evidence>
<evidence type="ECO:0000256" key="5">
    <source>
        <dbReference type="ARBA" id="ARBA00022723"/>
    </source>
</evidence>
<dbReference type="PROSITE" id="PS51337">
    <property type="entry name" value="B12_BINDING_NTER"/>
    <property type="match status" value="1"/>
</dbReference>
<evidence type="ECO:0000313" key="11">
    <source>
        <dbReference type="Proteomes" id="UP000006055"/>
    </source>
</evidence>
<dbReference type="PROSITE" id="PS51332">
    <property type="entry name" value="B12_BINDING"/>
    <property type="match status" value="1"/>
</dbReference>
<keyword evidence="3" id="KW-0846">Cobalamin</keyword>
<dbReference type="Gene3D" id="1.10.1240.10">
    <property type="entry name" value="Methionine synthase domain"/>
    <property type="match status" value="1"/>
</dbReference>
<dbReference type="PROSITE" id="PS50972">
    <property type="entry name" value="PTERIN_BINDING"/>
    <property type="match status" value="1"/>
</dbReference>
<dbReference type="PANTHER" id="PTHR45833">
    <property type="entry name" value="METHIONINE SYNTHASE"/>
    <property type="match status" value="1"/>
</dbReference>
<dbReference type="Gene3D" id="3.20.20.20">
    <property type="entry name" value="Dihydropteroate synthase-like"/>
    <property type="match status" value="1"/>
</dbReference>
<evidence type="ECO:0000259" key="9">
    <source>
        <dbReference type="PROSITE" id="PS51337"/>
    </source>
</evidence>
<dbReference type="InterPro" id="IPR050554">
    <property type="entry name" value="Met_Synthase/Corrinoid"/>
</dbReference>
<comment type="similarity">
    <text evidence="1">Belongs to the vitamin-B12 dependent methionine synthase family.</text>
</comment>
<dbReference type="Pfam" id="PF02310">
    <property type="entry name" value="B12-binding"/>
    <property type="match status" value="1"/>
</dbReference>
<dbReference type="Proteomes" id="UP000006055">
    <property type="component" value="Chromosome"/>
</dbReference>
<feature type="domain" description="B12-binding N-terminal" evidence="9">
    <location>
        <begin position="313"/>
        <end position="406"/>
    </location>
</feature>
<dbReference type="STRING" id="706587.Desti_5499"/>
<proteinExistence type="inferred from homology"/>
<name>I4CEU0_DESTA</name>
<accession>I4CEU0</accession>
<dbReference type="SUPFAM" id="SSF52242">
    <property type="entry name" value="Cobalamin (vitamin B12)-binding domain"/>
    <property type="match status" value="1"/>
</dbReference>
<evidence type="ECO:0000256" key="6">
    <source>
        <dbReference type="ARBA" id="ARBA00023285"/>
    </source>
</evidence>
<protein>
    <submittedName>
        <fullName evidence="10">B12 binding domain/Pterin binding enzyme</fullName>
    </submittedName>
</protein>
<dbReference type="NCBIfam" id="NF005719">
    <property type="entry name" value="PRK07535.1"/>
    <property type="match status" value="1"/>
</dbReference>
<dbReference type="eggNOG" id="COG1410">
    <property type="taxonomic scope" value="Bacteria"/>
</dbReference>
<dbReference type="GO" id="GO:0008705">
    <property type="term" value="F:methionine synthase activity"/>
    <property type="evidence" value="ECO:0007669"/>
    <property type="project" value="TreeGrafter"/>
</dbReference>
<dbReference type="GO" id="GO:0031419">
    <property type="term" value="F:cobalamin binding"/>
    <property type="evidence" value="ECO:0007669"/>
    <property type="project" value="UniProtKB-KW"/>
</dbReference>
<keyword evidence="4" id="KW-0808">Transferase</keyword>
<dbReference type="SUPFAM" id="SSF51717">
    <property type="entry name" value="Dihydropteroate synthetase-like"/>
    <property type="match status" value="1"/>
</dbReference>
<dbReference type="InterPro" id="IPR011005">
    <property type="entry name" value="Dihydropteroate_synth-like_sf"/>
</dbReference>
<dbReference type="GO" id="GO:0032259">
    <property type="term" value="P:methylation"/>
    <property type="evidence" value="ECO:0007669"/>
    <property type="project" value="UniProtKB-KW"/>
</dbReference>
<keyword evidence="2" id="KW-0489">Methyltransferase</keyword>
<evidence type="ECO:0000259" key="7">
    <source>
        <dbReference type="PROSITE" id="PS50972"/>
    </source>
</evidence>
<dbReference type="EMBL" id="CP003360">
    <property type="protein sequence ID" value="AFM28081.1"/>
    <property type="molecule type" value="Genomic_DNA"/>
</dbReference>
<dbReference type="GO" id="GO:0005829">
    <property type="term" value="C:cytosol"/>
    <property type="evidence" value="ECO:0007669"/>
    <property type="project" value="TreeGrafter"/>
</dbReference>
<dbReference type="InterPro" id="IPR036594">
    <property type="entry name" value="Meth_synthase_dom"/>
</dbReference>
<dbReference type="OrthoDB" id="9803687at2"/>
<dbReference type="PANTHER" id="PTHR45833:SF1">
    <property type="entry name" value="METHIONINE SYNTHASE"/>
    <property type="match status" value="1"/>
</dbReference>
<organism evidence="10 11">
    <name type="scientific">Desulfomonile tiedjei (strain ATCC 49306 / DSM 6799 / DCB-1)</name>
    <dbReference type="NCBI Taxonomy" id="706587"/>
    <lineage>
        <taxon>Bacteria</taxon>
        <taxon>Pseudomonadati</taxon>
        <taxon>Thermodesulfobacteriota</taxon>
        <taxon>Desulfomonilia</taxon>
        <taxon>Desulfomonilales</taxon>
        <taxon>Desulfomonilaceae</taxon>
        <taxon>Desulfomonile</taxon>
    </lineage>
</organism>
<feature type="domain" description="Pterin-binding" evidence="7">
    <location>
        <begin position="1"/>
        <end position="245"/>
    </location>
</feature>
<dbReference type="KEGG" id="dti:Desti_5499"/>
<dbReference type="SMART" id="SM01018">
    <property type="entry name" value="B12-binding_2"/>
    <property type="match status" value="1"/>
</dbReference>
<dbReference type="HOGENOM" id="CLU_510684_0_0_7"/>
<dbReference type="InterPro" id="IPR003759">
    <property type="entry name" value="Cbl-bd_cap"/>
</dbReference>
<feature type="domain" description="B12-binding" evidence="8">
    <location>
        <begin position="408"/>
        <end position="533"/>
    </location>
</feature>
<dbReference type="Pfam" id="PF02607">
    <property type="entry name" value="B12-binding_2"/>
    <property type="match status" value="1"/>
</dbReference>
<dbReference type="SUPFAM" id="SSF47644">
    <property type="entry name" value="Methionine synthase domain"/>
    <property type="match status" value="1"/>
</dbReference>
<reference evidence="11" key="1">
    <citation type="submission" date="2012-06" db="EMBL/GenBank/DDBJ databases">
        <title>Complete sequence of chromosome of Desulfomonile tiedjei DSM 6799.</title>
        <authorList>
            <person name="Lucas S."/>
            <person name="Copeland A."/>
            <person name="Lapidus A."/>
            <person name="Glavina del Rio T."/>
            <person name="Dalin E."/>
            <person name="Tice H."/>
            <person name="Bruce D."/>
            <person name="Goodwin L."/>
            <person name="Pitluck S."/>
            <person name="Peters L."/>
            <person name="Ovchinnikova G."/>
            <person name="Zeytun A."/>
            <person name="Lu M."/>
            <person name="Kyrpides N."/>
            <person name="Mavromatis K."/>
            <person name="Ivanova N."/>
            <person name="Brettin T."/>
            <person name="Detter J.C."/>
            <person name="Han C."/>
            <person name="Larimer F."/>
            <person name="Land M."/>
            <person name="Hauser L."/>
            <person name="Markowitz V."/>
            <person name="Cheng J.-F."/>
            <person name="Hugenholtz P."/>
            <person name="Woyke T."/>
            <person name="Wu D."/>
            <person name="Spring S."/>
            <person name="Schroeder M."/>
            <person name="Brambilla E."/>
            <person name="Klenk H.-P."/>
            <person name="Eisen J.A."/>
        </authorList>
    </citation>
    <scope>NUCLEOTIDE SEQUENCE [LARGE SCALE GENOMIC DNA]</scope>
    <source>
        <strain evidence="11">ATCC 49306 / DSM 6799 / DCB-1</strain>
    </source>
</reference>
<dbReference type="GO" id="GO:0050667">
    <property type="term" value="P:homocysteine metabolic process"/>
    <property type="evidence" value="ECO:0007669"/>
    <property type="project" value="TreeGrafter"/>
</dbReference>
<dbReference type="InterPro" id="IPR006158">
    <property type="entry name" value="Cobalamin-bd"/>
</dbReference>
<dbReference type="GO" id="GO:0046872">
    <property type="term" value="F:metal ion binding"/>
    <property type="evidence" value="ECO:0007669"/>
    <property type="project" value="UniProtKB-KW"/>
</dbReference>
<evidence type="ECO:0000259" key="8">
    <source>
        <dbReference type="PROSITE" id="PS51332"/>
    </source>
</evidence>
<dbReference type="Pfam" id="PF00809">
    <property type="entry name" value="Pterin_bind"/>
    <property type="match status" value="1"/>
</dbReference>
<dbReference type="InterPro" id="IPR036724">
    <property type="entry name" value="Cobalamin-bd_sf"/>
</dbReference>
<dbReference type="AlphaFoldDB" id="I4CEU0"/>
<dbReference type="RefSeq" id="WP_014813179.1">
    <property type="nucleotide sequence ID" value="NC_018025.1"/>
</dbReference>
<keyword evidence="6" id="KW-0170">Cobalt</keyword>
<dbReference type="Gene3D" id="3.40.50.280">
    <property type="entry name" value="Cobalamin-binding domain"/>
    <property type="match status" value="1"/>
</dbReference>
<evidence type="ECO:0000313" key="10">
    <source>
        <dbReference type="EMBL" id="AFM28081.1"/>
    </source>
</evidence>
<dbReference type="InterPro" id="IPR000489">
    <property type="entry name" value="Pterin-binding_dom"/>
</dbReference>
<dbReference type="GO" id="GO:0046653">
    <property type="term" value="P:tetrahydrofolate metabolic process"/>
    <property type="evidence" value="ECO:0007669"/>
    <property type="project" value="TreeGrafter"/>
</dbReference>
<keyword evidence="5" id="KW-0479">Metal-binding</keyword>
<dbReference type="PATRIC" id="fig|706587.4.peg.6193"/>
<evidence type="ECO:0000256" key="1">
    <source>
        <dbReference type="ARBA" id="ARBA00010398"/>
    </source>
</evidence>
<gene>
    <name evidence="10" type="ordered locus">Desti_5499</name>
</gene>